<proteinExistence type="predicted"/>
<feature type="region of interest" description="Disordered" evidence="1">
    <location>
        <begin position="1"/>
        <end position="46"/>
    </location>
</feature>
<feature type="non-terminal residue" evidence="2">
    <location>
        <position position="46"/>
    </location>
</feature>
<protein>
    <submittedName>
        <fullName evidence="2">Uncharacterized protein</fullName>
    </submittedName>
</protein>
<dbReference type="AlphaFoldDB" id="A0A0F9G207"/>
<comment type="caution">
    <text evidence="2">The sequence shown here is derived from an EMBL/GenBank/DDBJ whole genome shotgun (WGS) entry which is preliminary data.</text>
</comment>
<dbReference type="EMBL" id="LAZR01028114">
    <property type="protein sequence ID" value="KKL63590.1"/>
    <property type="molecule type" value="Genomic_DNA"/>
</dbReference>
<accession>A0A0F9G207</accession>
<name>A0A0F9G207_9ZZZZ</name>
<gene>
    <name evidence="2" type="ORF">LCGC14_2173610</name>
</gene>
<reference evidence="2" key="1">
    <citation type="journal article" date="2015" name="Nature">
        <title>Complex archaea that bridge the gap between prokaryotes and eukaryotes.</title>
        <authorList>
            <person name="Spang A."/>
            <person name="Saw J.H."/>
            <person name="Jorgensen S.L."/>
            <person name="Zaremba-Niedzwiedzka K."/>
            <person name="Martijn J."/>
            <person name="Lind A.E."/>
            <person name="van Eijk R."/>
            <person name="Schleper C."/>
            <person name="Guy L."/>
            <person name="Ettema T.J."/>
        </authorList>
    </citation>
    <scope>NUCLEOTIDE SEQUENCE</scope>
</reference>
<feature type="compositionally biased region" description="Gly residues" evidence="1">
    <location>
        <begin position="11"/>
        <end position="22"/>
    </location>
</feature>
<sequence>MIAPVFSIGSASGGETGTGGVTGTTFAVPATPQGGGQENEVVVEYT</sequence>
<organism evidence="2">
    <name type="scientific">marine sediment metagenome</name>
    <dbReference type="NCBI Taxonomy" id="412755"/>
    <lineage>
        <taxon>unclassified sequences</taxon>
        <taxon>metagenomes</taxon>
        <taxon>ecological metagenomes</taxon>
    </lineage>
</organism>
<evidence type="ECO:0000313" key="2">
    <source>
        <dbReference type="EMBL" id="KKL63590.1"/>
    </source>
</evidence>
<evidence type="ECO:0000256" key="1">
    <source>
        <dbReference type="SAM" id="MobiDB-lite"/>
    </source>
</evidence>